<organism evidence="5 6">
    <name type="scientific">Candidatus Giovannonibacteria bacterium GW2011_GWB1_47_6b</name>
    <dbReference type="NCBI Taxonomy" id="1618655"/>
    <lineage>
        <taxon>Bacteria</taxon>
        <taxon>Candidatus Giovannoniibacteriota</taxon>
    </lineage>
</organism>
<dbReference type="SUPFAM" id="SSF50249">
    <property type="entry name" value="Nucleic acid-binding proteins"/>
    <property type="match status" value="1"/>
</dbReference>
<dbReference type="AlphaFoldDB" id="A0A0G1VDP7"/>
<dbReference type="InterPro" id="IPR003717">
    <property type="entry name" value="RecO"/>
</dbReference>
<dbReference type="GO" id="GO:0043590">
    <property type="term" value="C:bacterial nucleoid"/>
    <property type="evidence" value="ECO:0007669"/>
    <property type="project" value="TreeGrafter"/>
</dbReference>
<keyword evidence="1" id="KW-0227">DNA damage</keyword>
<evidence type="ECO:0000313" key="6">
    <source>
        <dbReference type="Proteomes" id="UP000034682"/>
    </source>
</evidence>
<name>A0A0G1VDP7_9BACT</name>
<dbReference type="EMBL" id="LCOK01000027">
    <property type="protein sequence ID" value="KKU76263.1"/>
    <property type="molecule type" value="Genomic_DNA"/>
</dbReference>
<dbReference type="GO" id="GO:0006302">
    <property type="term" value="P:double-strand break repair"/>
    <property type="evidence" value="ECO:0007669"/>
    <property type="project" value="TreeGrafter"/>
</dbReference>
<keyword evidence="2" id="KW-0233">DNA recombination</keyword>
<dbReference type="Proteomes" id="UP000034682">
    <property type="component" value="Unassembled WGS sequence"/>
</dbReference>
<sequence length="168" mass="18404">MTSEYYTQALVLAKEPTGESDSQVFLYTSDLGLVIAKAVGARKIVSKLAGHLEPPNIIAVRLVQKNRFQIVDALKISALPKSNNWAPILDLVKELTAEGQPDSELWRMIEGKSLEGGEILRVLGFDRAFAVCQDCGAKTPDNFLLKRLEYVCSVCLAQSGSPAHFVLK</sequence>
<dbReference type="GO" id="GO:0006310">
    <property type="term" value="P:DNA recombination"/>
    <property type="evidence" value="ECO:0007669"/>
    <property type="project" value="UniProtKB-KW"/>
</dbReference>
<dbReference type="Pfam" id="PF11967">
    <property type="entry name" value="RecO_N"/>
    <property type="match status" value="1"/>
</dbReference>
<evidence type="ECO:0000256" key="1">
    <source>
        <dbReference type="ARBA" id="ARBA00022763"/>
    </source>
</evidence>
<dbReference type="Gene3D" id="2.40.50.140">
    <property type="entry name" value="Nucleic acid-binding proteins"/>
    <property type="match status" value="1"/>
</dbReference>
<dbReference type="InterPro" id="IPR012340">
    <property type="entry name" value="NA-bd_OB-fold"/>
</dbReference>
<gene>
    <name evidence="5" type="ORF">UY02_C0027G0006</name>
</gene>
<dbReference type="InterPro" id="IPR022572">
    <property type="entry name" value="DNA_rep/recomb_RecO_N"/>
</dbReference>
<evidence type="ECO:0000256" key="2">
    <source>
        <dbReference type="ARBA" id="ARBA00023172"/>
    </source>
</evidence>
<keyword evidence="3" id="KW-0234">DNA repair</keyword>
<reference evidence="5 6" key="1">
    <citation type="journal article" date="2015" name="Nature">
        <title>rRNA introns, odd ribosomes, and small enigmatic genomes across a large radiation of phyla.</title>
        <authorList>
            <person name="Brown C.T."/>
            <person name="Hug L.A."/>
            <person name="Thomas B.C."/>
            <person name="Sharon I."/>
            <person name="Castelle C.J."/>
            <person name="Singh A."/>
            <person name="Wilkins M.J."/>
            <person name="Williams K.H."/>
            <person name="Banfield J.F."/>
        </authorList>
    </citation>
    <scope>NUCLEOTIDE SEQUENCE [LARGE SCALE GENOMIC DNA]</scope>
</reference>
<evidence type="ECO:0000256" key="3">
    <source>
        <dbReference type="ARBA" id="ARBA00023204"/>
    </source>
</evidence>
<dbReference type="PANTHER" id="PTHR33991">
    <property type="entry name" value="DNA REPAIR PROTEIN RECO"/>
    <property type="match status" value="1"/>
</dbReference>
<feature type="domain" description="DNA replication/recombination mediator RecO N-terminal" evidence="4">
    <location>
        <begin position="2"/>
        <end position="72"/>
    </location>
</feature>
<dbReference type="PANTHER" id="PTHR33991:SF1">
    <property type="entry name" value="DNA REPAIR PROTEIN RECO"/>
    <property type="match status" value="1"/>
</dbReference>
<comment type="caution">
    <text evidence="5">The sequence shown here is derived from an EMBL/GenBank/DDBJ whole genome shotgun (WGS) entry which is preliminary data.</text>
</comment>
<evidence type="ECO:0000259" key="4">
    <source>
        <dbReference type="Pfam" id="PF11967"/>
    </source>
</evidence>
<proteinExistence type="predicted"/>
<protein>
    <submittedName>
        <fullName evidence="5">Repair protein RecO protein</fullName>
    </submittedName>
</protein>
<accession>A0A0G1VDP7</accession>
<evidence type="ECO:0000313" key="5">
    <source>
        <dbReference type="EMBL" id="KKU76263.1"/>
    </source>
</evidence>